<dbReference type="GO" id="GO:0006302">
    <property type="term" value="P:double-strand break repair"/>
    <property type="evidence" value="ECO:0007669"/>
    <property type="project" value="TreeGrafter"/>
</dbReference>
<evidence type="ECO:0000259" key="9">
    <source>
        <dbReference type="Pfam" id="PF11967"/>
    </source>
</evidence>
<evidence type="ECO:0000256" key="5">
    <source>
        <dbReference type="ARBA" id="ARBA00023172"/>
    </source>
</evidence>
<dbReference type="Proteomes" id="UP001296967">
    <property type="component" value="Unassembled WGS sequence"/>
</dbReference>
<protein>
    <recommendedName>
        <fullName evidence="3 8">DNA repair protein RecO</fullName>
    </recommendedName>
    <alternativeName>
        <fullName evidence="7 8">Recombination protein O</fullName>
    </alternativeName>
</protein>
<dbReference type="InterPro" id="IPR012340">
    <property type="entry name" value="NA-bd_OB-fold"/>
</dbReference>
<evidence type="ECO:0000256" key="4">
    <source>
        <dbReference type="ARBA" id="ARBA00022763"/>
    </source>
</evidence>
<keyword evidence="5 8" id="KW-0233">DNA recombination</keyword>
<dbReference type="AlphaFoldDB" id="A0AAJ0XHS9"/>
<dbReference type="Pfam" id="PF11967">
    <property type="entry name" value="RecO_N"/>
    <property type="match status" value="1"/>
</dbReference>
<dbReference type="PANTHER" id="PTHR33991:SF1">
    <property type="entry name" value="DNA REPAIR PROTEIN RECO"/>
    <property type="match status" value="1"/>
</dbReference>
<evidence type="ECO:0000313" key="11">
    <source>
        <dbReference type="Proteomes" id="UP001296967"/>
    </source>
</evidence>
<evidence type="ECO:0000256" key="1">
    <source>
        <dbReference type="ARBA" id="ARBA00003065"/>
    </source>
</evidence>
<evidence type="ECO:0000256" key="8">
    <source>
        <dbReference type="HAMAP-Rule" id="MF_00201"/>
    </source>
</evidence>
<dbReference type="SUPFAM" id="SSF50249">
    <property type="entry name" value="Nucleic acid-binding proteins"/>
    <property type="match status" value="1"/>
</dbReference>
<evidence type="ECO:0000256" key="2">
    <source>
        <dbReference type="ARBA" id="ARBA00007452"/>
    </source>
</evidence>
<dbReference type="RefSeq" id="WP_201246986.1">
    <property type="nucleotide sequence ID" value="NZ_NHSF01000077.1"/>
</dbReference>
<comment type="caution">
    <text evidence="10">The sequence shown here is derived from an EMBL/GenBank/DDBJ whole genome shotgun (WGS) entry which is preliminary data.</text>
</comment>
<dbReference type="GO" id="GO:0006310">
    <property type="term" value="P:DNA recombination"/>
    <property type="evidence" value="ECO:0007669"/>
    <property type="project" value="UniProtKB-UniRule"/>
</dbReference>
<feature type="domain" description="DNA replication/recombination mediator RecO N-terminal" evidence="9">
    <location>
        <begin position="4"/>
        <end position="81"/>
    </location>
</feature>
<reference evidence="10" key="1">
    <citation type="submission" date="2017-05" db="EMBL/GenBank/DDBJ databases">
        <authorList>
            <person name="Imhoff J.F."/>
            <person name="Rahn T."/>
            <person name="Kuenzel S."/>
            <person name="Neulinger S.C."/>
        </authorList>
    </citation>
    <scope>NUCLEOTIDE SEQUENCE</scope>
    <source>
        <strain evidence="10">DSM 4395</strain>
    </source>
</reference>
<dbReference type="InterPro" id="IPR003717">
    <property type="entry name" value="RecO"/>
</dbReference>
<name>A0AAJ0XHS9_HALSE</name>
<dbReference type="Pfam" id="PF02565">
    <property type="entry name" value="RecO_C"/>
    <property type="match status" value="1"/>
</dbReference>
<dbReference type="Gene3D" id="2.40.50.140">
    <property type="entry name" value="Nucleic acid-binding proteins"/>
    <property type="match status" value="1"/>
</dbReference>
<sequence>MRAQALKRGFVLHRRDYRNSSLLLEVFSAEHGRLACLAKGAKAAPKGRGALASLLQPFQPLWLHWVGRGEVKTLTRAEAAAPAIALSGERLYCGFYLNELLMRLLARDDPQEPLFVFYQQALADLATEPMDAVLRRFELRLLEELGYALDLRRDRHGAPIDPSRYYGYRPDVGLEPLLDPRWESVPEPVPVVASSLAPAALVSGATLQRLAAGSALSPRESRAARGLMRAALAPHLGPKPLRSRELFRRRPG</sequence>
<dbReference type="EMBL" id="NHSF01000077">
    <property type="protein sequence ID" value="MBK5932146.1"/>
    <property type="molecule type" value="Genomic_DNA"/>
</dbReference>
<dbReference type="InterPro" id="IPR022572">
    <property type="entry name" value="DNA_rep/recomb_RecO_N"/>
</dbReference>
<dbReference type="HAMAP" id="MF_00201">
    <property type="entry name" value="RecO"/>
    <property type="match status" value="1"/>
</dbReference>
<keyword evidence="6 8" id="KW-0234">DNA repair</keyword>
<comment type="similarity">
    <text evidence="2 8">Belongs to the RecO family.</text>
</comment>
<evidence type="ECO:0000256" key="6">
    <source>
        <dbReference type="ARBA" id="ARBA00023204"/>
    </source>
</evidence>
<dbReference type="PANTHER" id="PTHR33991">
    <property type="entry name" value="DNA REPAIR PROTEIN RECO"/>
    <property type="match status" value="1"/>
</dbReference>
<keyword evidence="4 8" id="KW-0227">DNA damage</keyword>
<dbReference type="InterPro" id="IPR037278">
    <property type="entry name" value="ARFGAP/RecO"/>
</dbReference>
<comment type="function">
    <text evidence="1 8">Involved in DNA repair and RecF pathway recombination.</text>
</comment>
<keyword evidence="11" id="KW-1185">Reference proteome</keyword>
<dbReference type="InterPro" id="IPR042242">
    <property type="entry name" value="RecO_C"/>
</dbReference>
<evidence type="ECO:0000256" key="3">
    <source>
        <dbReference type="ARBA" id="ARBA00021310"/>
    </source>
</evidence>
<proteinExistence type="inferred from homology"/>
<evidence type="ECO:0000256" key="7">
    <source>
        <dbReference type="ARBA" id="ARBA00033409"/>
    </source>
</evidence>
<organism evidence="10 11">
    <name type="scientific">Halochromatium salexigens</name>
    <name type="common">Chromatium salexigens</name>
    <dbReference type="NCBI Taxonomy" id="49447"/>
    <lineage>
        <taxon>Bacteria</taxon>
        <taxon>Pseudomonadati</taxon>
        <taxon>Pseudomonadota</taxon>
        <taxon>Gammaproteobacteria</taxon>
        <taxon>Chromatiales</taxon>
        <taxon>Chromatiaceae</taxon>
        <taxon>Halochromatium</taxon>
    </lineage>
</organism>
<dbReference type="Gene3D" id="1.20.1440.120">
    <property type="entry name" value="Recombination protein O, C-terminal domain"/>
    <property type="match status" value="1"/>
</dbReference>
<evidence type="ECO:0000313" key="10">
    <source>
        <dbReference type="EMBL" id="MBK5932146.1"/>
    </source>
</evidence>
<dbReference type="SUPFAM" id="SSF57863">
    <property type="entry name" value="ArfGap/RecO-like zinc finger"/>
    <property type="match status" value="1"/>
</dbReference>
<dbReference type="NCBIfam" id="TIGR00613">
    <property type="entry name" value="reco"/>
    <property type="match status" value="1"/>
</dbReference>
<dbReference type="GO" id="GO:0043590">
    <property type="term" value="C:bacterial nucleoid"/>
    <property type="evidence" value="ECO:0007669"/>
    <property type="project" value="TreeGrafter"/>
</dbReference>
<gene>
    <name evidence="8" type="primary">recO</name>
    <name evidence="10" type="ORF">CCR82_16800</name>
</gene>
<accession>A0AAJ0XHS9</accession>
<reference evidence="10" key="2">
    <citation type="journal article" date="2020" name="Microorganisms">
        <title>Osmotic Adaptation and Compatible Solute Biosynthesis of Phototrophic Bacteria as Revealed from Genome Analyses.</title>
        <authorList>
            <person name="Imhoff J.F."/>
            <person name="Rahn T."/>
            <person name="Kunzel S."/>
            <person name="Keller A."/>
            <person name="Neulinger S.C."/>
        </authorList>
    </citation>
    <scope>NUCLEOTIDE SEQUENCE</scope>
    <source>
        <strain evidence="10">DSM 4395</strain>
    </source>
</reference>